<sequence>MLKGMLNCMFSKLYITKMHGAVLILSMCTFKVMNKEVVDLLVKV</sequence>
<name>L7JY19_TRAHO</name>
<dbReference type="Proteomes" id="UP000011185">
    <property type="component" value="Unassembled WGS sequence"/>
</dbReference>
<organism evidence="1 2">
    <name type="scientific">Trachipleistophora hominis</name>
    <name type="common">Microsporidian parasite</name>
    <dbReference type="NCBI Taxonomy" id="72359"/>
    <lineage>
        <taxon>Eukaryota</taxon>
        <taxon>Fungi</taxon>
        <taxon>Fungi incertae sedis</taxon>
        <taxon>Microsporidia</taxon>
        <taxon>Pleistophoridae</taxon>
        <taxon>Trachipleistophora</taxon>
    </lineage>
</organism>
<dbReference type="AlphaFoldDB" id="L7JY19"/>
<evidence type="ECO:0000313" key="2">
    <source>
        <dbReference type="Proteomes" id="UP000011185"/>
    </source>
</evidence>
<dbReference type="HOGENOM" id="CLU_218125_0_0_1"/>
<accession>L7JY19</accession>
<protein>
    <submittedName>
        <fullName evidence="1">Uncharacterized protein</fullName>
    </submittedName>
</protein>
<evidence type="ECO:0000313" key="1">
    <source>
        <dbReference type="EMBL" id="ELQ75642.1"/>
    </source>
</evidence>
<reference evidence="1 2" key="1">
    <citation type="journal article" date="2012" name="PLoS Pathog.">
        <title>The genome of the obligate intracellular parasite Trachipleistophora hominis: new insights into microsporidian genome dynamics and reductive evolution.</title>
        <authorList>
            <person name="Heinz E."/>
            <person name="Williams T.A."/>
            <person name="Nakjang S."/>
            <person name="Noel C.J."/>
            <person name="Swan D.C."/>
            <person name="Goldberg A.V."/>
            <person name="Harris S.R."/>
            <person name="Weinmaier T."/>
            <person name="Markert S."/>
            <person name="Becher D."/>
            <person name="Bernhardt J."/>
            <person name="Dagan T."/>
            <person name="Hacker C."/>
            <person name="Lucocq J.M."/>
            <person name="Schweder T."/>
            <person name="Rattei T."/>
            <person name="Hall N."/>
            <person name="Hirt R.P."/>
            <person name="Embley T.M."/>
        </authorList>
    </citation>
    <scope>NUCLEOTIDE SEQUENCE [LARGE SCALE GENOMIC DNA]</scope>
</reference>
<dbReference type="VEuPathDB" id="MicrosporidiaDB:THOM_1413"/>
<proteinExistence type="predicted"/>
<gene>
    <name evidence="1" type="ORF">THOM_1413</name>
</gene>
<dbReference type="EMBL" id="JH993937">
    <property type="protein sequence ID" value="ELQ75642.1"/>
    <property type="molecule type" value="Genomic_DNA"/>
</dbReference>
<dbReference type="InParanoid" id="L7JY19"/>
<keyword evidence="2" id="KW-1185">Reference proteome</keyword>